<reference evidence="1" key="1">
    <citation type="submission" date="2021-01" db="EMBL/GenBank/DDBJ databases">
        <authorList>
            <person name="Corre E."/>
            <person name="Pelletier E."/>
            <person name="Niang G."/>
            <person name="Scheremetjew M."/>
            <person name="Finn R."/>
            <person name="Kale V."/>
            <person name="Holt S."/>
            <person name="Cochrane G."/>
            <person name="Meng A."/>
            <person name="Brown T."/>
            <person name="Cohen L."/>
        </authorList>
    </citation>
    <scope>NUCLEOTIDE SEQUENCE</scope>
    <source>
        <strain evidence="1">CCAP1064/1</strain>
    </source>
</reference>
<protein>
    <submittedName>
        <fullName evidence="1">Uncharacterized protein</fullName>
    </submittedName>
</protein>
<accession>A0A7S0C623</accession>
<dbReference type="AlphaFoldDB" id="A0A7S0C623"/>
<organism evidence="1">
    <name type="scientific">Proboscia inermis</name>
    <dbReference type="NCBI Taxonomy" id="420281"/>
    <lineage>
        <taxon>Eukaryota</taxon>
        <taxon>Sar</taxon>
        <taxon>Stramenopiles</taxon>
        <taxon>Ochrophyta</taxon>
        <taxon>Bacillariophyta</taxon>
        <taxon>Coscinodiscophyceae</taxon>
        <taxon>Rhizosoleniophycidae</taxon>
        <taxon>Rhizosoleniales</taxon>
        <taxon>Rhizosoleniaceae</taxon>
        <taxon>Proboscia</taxon>
    </lineage>
</organism>
<sequence length="245" mass="27136">MIKSASLIPGSFLKSQPSFRSPSISEAKGLKNLGICSNLPHLTFSDIQCTFEHQCSVEANSNNARNCTNYVMFASDPAHLLGQNGHIPFSNFFRKGGTCAHFPCTEQSADLNPSWEDTVSLDFHAGENTSTDDSSLLTEKQLKGAILYIMVIHRHLGKPRLDNLIGTSALSLEDLCCKQSSTKWNSVAESGDGTTKRSIQEYIVKDGLIVGTLTCCLSRWSLEDQRLSNWTSKRRARRRRSSTLM</sequence>
<proteinExistence type="predicted"/>
<name>A0A7S0C623_9STRA</name>
<dbReference type="EMBL" id="HBEL01021655">
    <property type="protein sequence ID" value="CAD8414022.1"/>
    <property type="molecule type" value="Transcribed_RNA"/>
</dbReference>
<gene>
    <name evidence="1" type="ORF">PINE0816_LOCUS10155</name>
</gene>
<evidence type="ECO:0000313" key="1">
    <source>
        <dbReference type="EMBL" id="CAD8414022.1"/>
    </source>
</evidence>